<reference evidence="1 2" key="1">
    <citation type="journal article" date="2018" name="PLoS Genet.">
        <title>Population sequencing reveals clonal diversity and ancestral inbreeding in the grapevine cultivar Chardonnay.</title>
        <authorList>
            <person name="Roach M.J."/>
            <person name="Johnson D.L."/>
            <person name="Bohlmann J."/>
            <person name="van Vuuren H.J."/>
            <person name="Jones S.J."/>
            <person name="Pretorius I.S."/>
            <person name="Schmidt S.A."/>
            <person name="Borneman A.R."/>
        </authorList>
    </citation>
    <scope>NUCLEOTIDE SEQUENCE [LARGE SCALE GENOMIC DNA]</scope>
    <source>
        <strain evidence="2">cv. Chardonnay</strain>
        <tissue evidence="1">Leaf</tissue>
    </source>
</reference>
<name>A0A438H7W4_VITVI</name>
<organism evidence="1 2">
    <name type="scientific">Vitis vinifera</name>
    <name type="common">Grape</name>
    <dbReference type="NCBI Taxonomy" id="29760"/>
    <lineage>
        <taxon>Eukaryota</taxon>
        <taxon>Viridiplantae</taxon>
        <taxon>Streptophyta</taxon>
        <taxon>Embryophyta</taxon>
        <taxon>Tracheophyta</taxon>
        <taxon>Spermatophyta</taxon>
        <taxon>Magnoliopsida</taxon>
        <taxon>eudicotyledons</taxon>
        <taxon>Gunneridae</taxon>
        <taxon>Pentapetalae</taxon>
        <taxon>rosids</taxon>
        <taxon>Vitales</taxon>
        <taxon>Vitaceae</taxon>
        <taxon>Viteae</taxon>
        <taxon>Vitis</taxon>
    </lineage>
</organism>
<dbReference type="GO" id="GO:0051015">
    <property type="term" value="F:actin filament binding"/>
    <property type="evidence" value="ECO:0007669"/>
    <property type="project" value="InterPro"/>
</dbReference>
<comment type="caution">
    <text evidence="1">The sequence shown here is derived from an EMBL/GenBank/DDBJ whole genome shotgun (WGS) entry which is preliminary data.</text>
</comment>
<dbReference type="EMBL" id="QGNW01000263">
    <property type="protein sequence ID" value="RVW80644.1"/>
    <property type="molecule type" value="Genomic_DNA"/>
</dbReference>
<dbReference type="InterPro" id="IPR007122">
    <property type="entry name" value="Villin/Gelsolin"/>
</dbReference>
<dbReference type="PANTHER" id="PTHR11977:SF138">
    <property type="entry name" value="VILLIN-4"/>
    <property type="match status" value="1"/>
</dbReference>
<dbReference type="SUPFAM" id="SSF55753">
    <property type="entry name" value="Actin depolymerizing proteins"/>
    <property type="match status" value="1"/>
</dbReference>
<gene>
    <name evidence="1" type="primary">VLN4_5</name>
    <name evidence="1" type="ORF">CK203_044347</name>
</gene>
<proteinExistence type="predicted"/>
<dbReference type="AlphaFoldDB" id="A0A438H7W4"/>
<evidence type="ECO:0000313" key="1">
    <source>
        <dbReference type="EMBL" id="RVW80644.1"/>
    </source>
</evidence>
<accession>A0A438H7W4</accession>
<evidence type="ECO:0000313" key="2">
    <source>
        <dbReference type="Proteomes" id="UP000288805"/>
    </source>
</evidence>
<dbReference type="Gene3D" id="3.40.20.10">
    <property type="entry name" value="Severin"/>
    <property type="match status" value="1"/>
</dbReference>
<sequence length="150" mass="17215">MFRSKFDMWPETTAVTVSEDGRGKVAGLLKAAPVKEEPQPYIDCTGNLQVWRVNGQEKTLLSASDQSKFYSGDCYIFSIHILEKIKRKPYWHMVWEAECRGDKYFQHFILLLLIRSGNPIGLERTLCGKKAQDSLESESPLHFLDSLEDN</sequence>
<protein>
    <submittedName>
        <fullName evidence="1">Villin-4</fullName>
    </submittedName>
</protein>
<dbReference type="PANTHER" id="PTHR11977">
    <property type="entry name" value="VILLIN"/>
    <property type="match status" value="1"/>
</dbReference>
<dbReference type="Proteomes" id="UP000288805">
    <property type="component" value="Unassembled WGS sequence"/>
</dbReference>
<dbReference type="InterPro" id="IPR029006">
    <property type="entry name" value="ADF-H/Gelsolin-like_dom_sf"/>
</dbReference>